<evidence type="ECO:0008006" key="4">
    <source>
        <dbReference type="Google" id="ProtNLM"/>
    </source>
</evidence>
<name>A0ABN8Q137_9CNID</name>
<keyword evidence="3" id="KW-1185">Reference proteome</keyword>
<dbReference type="PANTHER" id="PTHR48174:SF5">
    <property type="entry name" value="VACUOLAR PROTEIN SORTING-ASSOCIATED PROTEIN 62"/>
    <property type="match status" value="1"/>
</dbReference>
<comment type="caution">
    <text evidence="2">The sequence shown here is derived from an EMBL/GenBank/DDBJ whole genome shotgun (WGS) entry which is preliminary data.</text>
</comment>
<evidence type="ECO:0000256" key="1">
    <source>
        <dbReference type="SAM" id="SignalP"/>
    </source>
</evidence>
<evidence type="ECO:0000313" key="2">
    <source>
        <dbReference type="EMBL" id="CAH3155066.1"/>
    </source>
</evidence>
<accession>A0ABN8Q137</accession>
<evidence type="ECO:0000313" key="3">
    <source>
        <dbReference type="Proteomes" id="UP001159405"/>
    </source>
</evidence>
<organism evidence="2 3">
    <name type="scientific">Porites lobata</name>
    <dbReference type="NCBI Taxonomy" id="104759"/>
    <lineage>
        <taxon>Eukaryota</taxon>
        <taxon>Metazoa</taxon>
        <taxon>Cnidaria</taxon>
        <taxon>Anthozoa</taxon>
        <taxon>Hexacorallia</taxon>
        <taxon>Scleractinia</taxon>
        <taxon>Fungiina</taxon>
        <taxon>Poritidae</taxon>
        <taxon>Porites</taxon>
    </lineage>
</organism>
<protein>
    <recommendedName>
        <fullName evidence="4">Vacuolar protein sorting-associated protein TDA6</fullName>
    </recommendedName>
</protein>
<reference evidence="2 3" key="1">
    <citation type="submission" date="2022-05" db="EMBL/GenBank/DDBJ databases">
        <authorList>
            <consortium name="Genoscope - CEA"/>
            <person name="William W."/>
        </authorList>
    </citation>
    <scope>NUCLEOTIDE SEQUENCE [LARGE SCALE GENOMIC DNA]</scope>
</reference>
<gene>
    <name evidence="2" type="ORF">PLOB_00001173</name>
</gene>
<keyword evidence="1" id="KW-0732">Signal</keyword>
<sequence>MQVKDFSVFLLTLLSTTVIAYPGVPSKIADLIDKWAPLVKLAQNETWRPSSVDFFLSHCKMEGCSDQPNPSVLTSSNLGRCNRDSYLTTKERLSCPSCTDPVVLLGQDPSVVPVYVIYREHNNFLDIAYWMLFPYNRGKQIYSIWLSIHNDEITAKFGGEFLWKDGYFQKRDQTVAMYNGTHAVVYCAKGSHGMWPDPGRHVWLNLTNGDSLEDEASSGKGWHTWKHLKLVQYDPDGQYSGEFKFMGFQGQWGNRKRGCAIVELFIKECQLNSGPIGPSRFPKFET</sequence>
<dbReference type="Proteomes" id="UP001159405">
    <property type="component" value="Unassembled WGS sequence"/>
</dbReference>
<feature type="chain" id="PRO_5047434768" description="Vacuolar protein sorting-associated protein TDA6" evidence="1">
    <location>
        <begin position="21"/>
        <end position="286"/>
    </location>
</feature>
<feature type="signal peptide" evidence="1">
    <location>
        <begin position="1"/>
        <end position="20"/>
    </location>
</feature>
<dbReference type="PANTHER" id="PTHR48174">
    <property type="entry name" value="DUF946 FAMILY PROTEIN"/>
    <property type="match status" value="1"/>
</dbReference>
<dbReference type="EMBL" id="CALNXK010000100">
    <property type="protein sequence ID" value="CAH3155066.1"/>
    <property type="molecule type" value="Genomic_DNA"/>
</dbReference>
<proteinExistence type="predicted"/>